<gene>
    <name evidence="1" type="ORF">A374_11030</name>
</gene>
<dbReference type="AlphaFoldDB" id="I8AHR4"/>
<evidence type="ECO:0000313" key="2">
    <source>
        <dbReference type="Proteomes" id="UP000004080"/>
    </source>
</evidence>
<evidence type="ECO:0000313" key="1">
    <source>
        <dbReference type="EMBL" id="EIT85272.1"/>
    </source>
</evidence>
<protein>
    <submittedName>
        <fullName evidence="1">Uncharacterized protein</fullName>
    </submittedName>
</protein>
<reference evidence="1 2" key="1">
    <citation type="journal article" date="2012" name="J. Bacteriol.">
        <title>Genome of Bacillus macauensis ZFHKF-1, a Long-Chain-Forming Bacterium.</title>
        <authorList>
            <person name="Cai L."/>
            <person name="Zhang T."/>
        </authorList>
    </citation>
    <scope>NUCLEOTIDE SEQUENCE [LARGE SCALE GENOMIC DNA]</scope>
    <source>
        <strain evidence="1 2">ZFHKF-1</strain>
    </source>
</reference>
<dbReference type="EMBL" id="AKKV01000026">
    <property type="protein sequence ID" value="EIT85272.1"/>
    <property type="molecule type" value="Genomic_DNA"/>
</dbReference>
<proteinExistence type="predicted"/>
<sequence length="59" mass="7020">MKGKNFHCCATCVNFVAEKTASRMQYRCERLGFDTLPSYQFNCWEPKDHIKKLMTQQKK</sequence>
<comment type="caution">
    <text evidence="1">The sequence shown here is derived from an EMBL/GenBank/DDBJ whole genome shotgun (WGS) entry which is preliminary data.</text>
</comment>
<organism evidence="1 2">
    <name type="scientific">Fictibacillus macauensis ZFHKF-1</name>
    <dbReference type="NCBI Taxonomy" id="1196324"/>
    <lineage>
        <taxon>Bacteria</taxon>
        <taxon>Bacillati</taxon>
        <taxon>Bacillota</taxon>
        <taxon>Bacilli</taxon>
        <taxon>Bacillales</taxon>
        <taxon>Fictibacillaceae</taxon>
        <taxon>Fictibacillus</taxon>
    </lineage>
</organism>
<dbReference type="RefSeq" id="WP_007202290.1">
    <property type="nucleotide sequence ID" value="NZ_AKKV01000026.1"/>
</dbReference>
<accession>I8AHR4</accession>
<name>I8AHR4_9BACL</name>
<keyword evidence="2" id="KW-1185">Reference proteome</keyword>
<dbReference type="PATRIC" id="fig|1196324.3.peg.2257"/>
<dbReference type="eggNOG" id="ENOG5033D14">
    <property type="taxonomic scope" value="Bacteria"/>
</dbReference>
<dbReference type="Proteomes" id="UP000004080">
    <property type="component" value="Unassembled WGS sequence"/>
</dbReference>
<dbReference type="OrthoDB" id="2377175at2"/>